<feature type="region of interest" description="Disordered" evidence="18">
    <location>
        <begin position="871"/>
        <end position="897"/>
    </location>
</feature>
<feature type="region of interest" description="Disordered" evidence="18">
    <location>
        <begin position="1609"/>
        <end position="1635"/>
    </location>
</feature>
<dbReference type="PROSITE" id="PS50172">
    <property type="entry name" value="BRCT"/>
    <property type="match status" value="7"/>
</dbReference>
<evidence type="ECO:0000256" key="16">
    <source>
        <dbReference type="ARBA" id="ARBA00075124"/>
    </source>
</evidence>
<dbReference type="Pfam" id="PF23294">
    <property type="entry name" value="BRCT_TopB1_SLF1"/>
    <property type="match status" value="1"/>
</dbReference>
<dbReference type="Proteomes" id="UP000700334">
    <property type="component" value="Unassembled WGS sequence"/>
</dbReference>
<evidence type="ECO:0000256" key="10">
    <source>
        <dbReference type="ARBA" id="ARBA00023125"/>
    </source>
</evidence>
<comment type="caution">
    <text evidence="20">The sequence shown here is derived from an EMBL/GenBank/DDBJ whole genome shotgun (WGS) entry which is preliminary data.</text>
</comment>
<feature type="region of interest" description="Disordered" evidence="18">
    <location>
        <begin position="98"/>
        <end position="138"/>
    </location>
</feature>
<feature type="compositionally biased region" description="Basic and acidic residues" evidence="18">
    <location>
        <begin position="1095"/>
        <end position="1105"/>
    </location>
</feature>
<evidence type="ECO:0000256" key="12">
    <source>
        <dbReference type="ARBA" id="ARBA00023212"/>
    </source>
</evidence>
<dbReference type="SMART" id="SM00292">
    <property type="entry name" value="BRCT"/>
    <property type="match status" value="6"/>
</dbReference>
<feature type="compositionally biased region" description="Polar residues" evidence="18">
    <location>
        <begin position="1219"/>
        <end position="1228"/>
    </location>
</feature>
<evidence type="ECO:0000259" key="19">
    <source>
        <dbReference type="PROSITE" id="PS50172"/>
    </source>
</evidence>
<dbReference type="CDD" id="cd17738">
    <property type="entry name" value="BRCT_TopBP1_rpt7"/>
    <property type="match status" value="1"/>
</dbReference>
<reference evidence="20" key="1">
    <citation type="journal article" date="2021" name="Evol. Appl.">
        <title>The genome of the Pyrenean desman and the effects of bottlenecks and inbreeding on the genomic landscape of an endangered species.</title>
        <authorList>
            <person name="Escoda L."/>
            <person name="Castresana J."/>
        </authorList>
    </citation>
    <scope>NUCLEOTIDE SEQUENCE</scope>
    <source>
        <strain evidence="20">IBE-C5619</strain>
    </source>
</reference>
<evidence type="ECO:0000256" key="13">
    <source>
        <dbReference type="ARBA" id="ARBA00023242"/>
    </source>
</evidence>
<comment type="subcellular location">
    <subcellularLocation>
        <location evidence="2">Chromosome</location>
    </subcellularLocation>
    <subcellularLocation>
        <location evidence="3">Cytoplasm</location>
        <location evidence="3">Cytoskeleton</location>
        <location evidence="3">Microtubule organizing center</location>
        <location evidence="3">Centrosome</location>
    </subcellularLocation>
    <subcellularLocation>
        <location evidence="4">Cytoplasm</location>
        <location evidence="4">Cytoskeleton</location>
        <location evidence="4">Spindle pole</location>
    </subcellularLocation>
    <subcellularLocation>
        <location evidence="1">Nucleus</location>
    </subcellularLocation>
</comment>
<feature type="domain" description="BRCT" evidence="19">
    <location>
        <begin position="974"/>
        <end position="1065"/>
    </location>
</feature>
<dbReference type="InterPro" id="IPR001357">
    <property type="entry name" value="BRCT_dom"/>
</dbReference>
<evidence type="ECO:0000256" key="1">
    <source>
        <dbReference type="ARBA" id="ARBA00004123"/>
    </source>
</evidence>
<feature type="domain" description="BRCT" evidence="19">
    <location>
        <begin position="622"/>
        <end position="707"/>
    </location>
</feature>
<dbReference type="FunFam" id="3.40.50.10190:FF:000033">
    <property type="entry name" value="DNA topoisomerase II binding protein 1"/>
    <property type="match status" value="1"/>
</dbReference>
<evidence type="ECO:0000256" key="6">
    <source>
        <dbReference type="ARBA" id="ARBA00022490"/>
    </source>
</evidence>
<feature type="compositionally biased region" description="Polar residues" evidence="18">
    <location>
        <begin position="1113"/>
        <end position="1124"/>
    </location>
</feature>
<dbReference type="CDD" id="cd18434">
    <property type="entry name" value="BRCT_TopBP1_rpt5"/>
    <property type="match status" value="1"/>
</dbReference>
<dbReference type="InterPro" id="IPR036420">
    <property type="entry name" value="BRCT_dom_sf"/>
</dbReference>
<dbReference type="GO" id="GO:0006281">
    <property type="term" value="P:DNA repair"/>
    <property type="evidence" value="ECO:0007669"/>
    <property type="project" value="UniProtKB-KW"/>
</dbReference>
<keyword evidence="13" id="KW-0539">Nucleus</keyword>
<keyword evidence="11" id="KW-0234">DNA repair</keyword>
<dbReference type="GO" id="GO:0007095">
    <property type="term" value="P:mitotic G2 DNA damage checkpoint signaling"/>
    <property type="evidence" value="ECO:0007669"/>
    <property type="project" value="TreeGrafter"/>
</dbReference>
<dbReference type="PANTHER" id="PTHR13561">
    <property type="entry name" value="DNA REPLICATION REGULATOR DPB11-RELATED"/>
    <property type="match status" value="1"/>
</dbReference>
<evidence type="ECO:0000313" key="21">
    <source>
        <dbReference type="Proteomes" id="UP000700334"/>
    </source>
</evidence>
<evidence type="ECO:0000256" key="2">
    <source>
        <dbReference type="ARBA" id="ARBA00004286"/>
    </source>
</evidence>
<dbReference type="FunFam" id="3.40.50.10190:FF:000029">
    <property type="entry name" value="DNA topoisomerase II binding protein 1"/>
    <property type="match status" value="1"/>
</dbReference>
<keyword evidence="8" id="KW-0677">Repeat</keyword>
<dbReference type="EMBL" id="JAGFMF010011796">
    <property type="protein sequence ID" value="KAG8512544.1"/>
    <property type="molecule type" value="Genomic_DNA"/>
</dbReference>
<feature type="compositionally biased region" description="Low complexity" evidence="18">
    <location>
        <begin position="1207"/>
        <end position="1218"/>
    </location>
</feature>
<dbReference type="InterPro" id="IPR059215">
    <property type="entry name" value="BRCT2_TopBP1-like"/>
</dbReference>
<feature type="non-terminal residue" evidence="20">
    <location>
        <position position="1635"/>
    </location>
</feature>
<dbReference type="PANTHER" id="PTHR13561:SF20">
    <property type="entry name" value="DNA TOPOISOMERASE 2-BINDING PROTEIN 1"/>
    <property type="match status" value="1"/>
</dbReference>
<dbReference type="GO" id="GO:0003677">
    <property type="term" value="F:DNA binding"/>
    <property type="evidence" value="ECO:0007669"/>
    <property type="project" value="UniProtKB-KW"/>
</dbReference>
<feature type="region of interest" description="Disordered" evidence="18">
    <location>
        <begin position="1"/>
        <end position="69"/>
    </location>
</feature>
<dbReference type="InterPro" id="IPR049936">
    <property type="entry name" value="TopBP1_BRCT_8"/>
</dbReference>
<organism evidence="20 21">
    <name type="scientific">Galemys pyrenaicus</name>
    <name type="common">Iberian desman</name>
    <name type="synonym">Pyrenean desman</name>
    <dbReference type="NCBI Taxonomy" id="202257"/>
    <lineage>
        <taxon>Eukaryota</taxon>
        <taxon>Metazoa</taxon>
        <taxon>Chordata</taxon>
        <taxon>Craniata</taxon>
        <taxon>Vertebrata</taxon>
        <taxon>Euteleostomi</taxon>
        <taxon>Mammalia</taxon>
        <taxon>Eutheria</taxon>
        <taxon>Laurasiatheria</taxon>
        <taxon>Eulipotyphla</taxon>
        <taxon>Talpidae</taxon>
        <taxon>Galemys</taxon>
    </lineage>
</organism>
<evidence type="ECO:0000256" key="7">
    <source>
        <dbReference type="ARBA" id="ARBA00022553"/>
    </source>
</evidence>
<dbReference type="FunFam" id="3.40.50.10190:FF:000018">
    <property type="entry name" value="DNA topoisomerase 2-binding protein 1"/>
    <property type="match status" value="1"/>
</dbReference>
<keyword evidence="5" id="KW-0158">Chromosome</keyword>
<feature type="compositionally biased region" description="Pro residues" evidence="18">
    <location>
        <begin position="120"/>
        <end position="130"/>
    </location>
</feature>
<dbReference type="Gene3D" id="3.40.50.10190">
    <property type="entry name" value="BRCT domain"/>
    <property type="match status" value="8"/>
</dbReference>
<evidence type="ECO:0000256" key="5">
    <source>
        <dbReference type="ARBA" id="ARBA00022454"/>
    </source>
</evidence>
<dbReference type="GO" id="GO:0005813">
    <property type="term" value="C:centrosome"/>
    <property type="evidence" value="ECO:0007669"/>
    <property type="project" value="UniProtKB-SubCell"/>
</dbReference>
<evidence type="ECO:0000256" key="9">
    <source>
        <dbReference type="ARBA" id="ARBA00022763"/>
    </source>
</evidence>
<dbReference type="CDD" id="cd17728">
    <property type="entry name" value="BRCT_TopBP1_rpt8"/>
    <property type="match status" value="1"/>
</dbReference>
<dbReference type="SUPFAM" id="SSF52113">
    <property type="entry name" value="BRCT domain"/>
    <property type="match status" value="6"/>
</dbReference>
<feature type="domain" description="BRCT" evidence="19">
    <location>
        <begin position="329"/>
        <end position="418"/>
    </location>
</feature>
<dbReference type="FunFam" id="3.40.50.10190:FF:000020">
    <property type="entry name" value="DNA topoisomerase II binding protein 1"/>
    <property type="match status" value="1"/>
</dbReference>
<evidence type="ECO:0000256" key="17">
    <source>
        <dbReference type="ARBA" id="ARBA00081949"/>
    </source>
</evidence>
<evidence type="ECO:0000256" key="8">
    <source>
        <dbReference type="ARBA" id="ARBA00022737"/>
    </source>
</evidence>
<dbReference type="InterPro" id="IPR044737">
    <property type="entry name" value="TopBP1_BRCT_1"/>
</dbReference>
<proteinExistence type="inferred from homology"/>
<evidence type="ECO:0000256" key="14">
    <source>
        <dbReference type="ARBA" id="ARBA00061360"/>
    </source>
</evidence>
<dbReference type="CDD" id="cd17731">
    <property type="entry name" value="BRCT_TopBP1_rpt2_like"/>
    <property type="match status" value="1"/>
</dbReference>
<name>A0A8J6DLA5_GALPY</name>
<evidence type="ECO:0000256" key="3">
    <source>
        <dbReference type="ARBA" id="ARBA00004300"/>
    </source>
</evidence>
<evidence type="ECO:0000256" key="11">
    <source>
        <dbReference type="ARBA" id="ARBA00023204"/>
    </source>
</evidence>
<keyword evidence="7" id="KW-0597">Phosphoprotein</keyword>
<feature type="domain" description="BRCT" evidence="19">
    <location>
        <begin position="1372"/>
        <end position="1464"/>
    </location>
</feature>
<dbReference type="GO" id="GO:0005694">
    <property type="term" value="C:chromosome"/>
    <property type="evidence" value="ECO:0007669"/>
    <property type="project" value="UniProtKB-SubCell"/>
</dbReference>
<feature type="compositionally biased region" description="Pro residues" evidence="18">
    <location>
        <begin position="38"/>
        <end position="58"/>
    </location>
</feature>
<comment type="similarity">
    <text evidence="14">Belongs to the TOPBP1 family.</text>
</comment>
<dbReference type="CDD" id="cd17737">
    <property type="entry name" value="BRCT_TopBP1_rpt1"/>
    <property type="match status" value="1"/>
</dbReference>
<dbReference type="GO" id="GO:0000922">
    <property type="term" value="C:spindle pole"/>
    <property type="evidence" value="ECO:0007669"/>
    <property type="project" value="UniProtKB-SubCell"/>
</dbReference>
<evidence type="ECO:0000256" key="18">
    <source>
        <dbReference type="SAM" id="MobiDB-lite"/>
    </source>
</evidence>
<evidence type="ECO:0000256" key="4">
    <source>
        <dbReference type="ARBA" id="ARBA00004647"/>
    </source>
</evidence>
<dbReference type="FunFam" id="3.40.50.10190:FF:000010">
    <property type="entry name" value="DNA topoisomerase II binding protein 1"/>
    <property type="match status" value="1"/>
</dbReference>
<dbReference type="FunFam" id="3.40.50.10190:FF:000028">
    <property type="entry name" value="DNA topoisomerase 2-binding protein 1 isoform X1"/>
    <property type="match status" value="1"/>
</dbReference>
<protein>
    <recommendedName>
        <fullName evidence="15">DNA topoisomerase 2-binding protein 1</fullName>
    </recommendedName>
    <alternativeName>
        <fullName evidence="16">DNA topoisomerase II-beta-binding protein 1</fullName>
    </alternativeName>
    <alternativeName>
        <fullName evidence="17">DNA topoisomerase II-binding protein 1</fullName>
    </alternativeName>
</protein>
<dbReference type="OrthoDB" id="251770at2759"/>
<gene>
    <name evidence="20" type="ORF">J0S82_007077</name>
</gene>
<accession>A0A8J6DLA5</accession>
<dbReference type="CDD" id="cd17749">
    <property type="entry name" value="BRCT_TopBP1_rpt4"/>
    <property type="match status" value="1"/>
</dbReference>
<dbReference type="Pfam" id="PF00533">
    <property type="entry name" value="BRCT"/>
    <property type="match status" value="5"/>
</dbReference>
<feature type="compositionally biased region" description="Polar residues" evidence="18">
    <location>
        <begin position="1239"/>
        <end position="1256"/>
    </location>
</feature>
<keyword evidence="6" id="KW-0963">Cytoplasm</keyword>
<keyword evidence="9" id="KW-0227">DNA damage</keyword>
<keyword evidence="21" id="KW-1185">Reference proteome</keyword>
<evidence type="ECO:0000313" key="20">
    <source>
        <dbReference type="EMBL" id="KAG8512544.1"/>
    </source>
</evidence>
<dbReference type="InterPro" id="IPR057595">
    <property type="entry name" value="TopB1_SLF1_BRCT"/>
</dbReference>
<dbReference type="CDD" id="cd17727">
    <property type="entry name" value="BRCT_TopBP1_rpt6"/>
    <property type="match status" value="1"/>
</dbReference>
<keyword evidence="10" id="KW-0238">DNA-binding</keyword>
<feature type="domain" description="BRCT" evidence="19">
    <location>
        <begin position="505"/>
        <end position="528"/>
    </location>
</feature>
<dbReference type="InterPro" id="IPR049542">
    <property type="entry name" value="TopBP1-like_BRCT0"/>
</dbReference>
<evidence type="ECO:0000256" key="15">
    <source>
        <dbReference type="ARBA" id="ARBA00071927"/>
    </source>
</evidence>
<feature type="compositionally biased region" description="Polar residues" evidence="18">
    <location>
        <begin position="956"/>
        <end position="968"/>
    </location>
</feature>
<feature type="domain" description="BRCT" evidence="19">
    <location>
        <begin position="702"/>
        <end position="812"/>
    </location>
</feature>
<dbReference type="GO" id="GO:0033314">
    <property type="term" value="P:mitotic DNA replication checkpoint signaling"/>
    <property type="evidence" value="ECO:0007669"/>
    <property type="project" value="TreeGrafter"/>
</dbReference>
<dbReference type="GO" id="GO:0005634">
    <property type="term" value="C:nucleus"/>
    <property type="evidence" value="ECO:0007669"/>
    <property type="project" value="UniProtKB-SubCell"/>
</dbReference>
<feature type="region of interest" description="Disordered" evidence="18">
    <location>
        <begin position="956"/>
        <end position="976"/>
    </location>
</feature>
<keyword evidence="12" id="KW-0206">Cytoskeleton</keyword>
<dbReference type="GO" id="GO:0006270">
    <property type="term" value="P:DNA replication initiation"/>
    <property type="evidence" value="ECO:0007669"/>
    <property type="project" value="TreeGrafter"/>
</dbReference>
<feature type="region of interest" description="Disordered" evidence="18">
    <location>
        <begin position="1199"/>
        <end position="1260"/>
    </location>
</feature>
<feature type="region of interest" description="Disordered" evidence="18">
    <location>
        <begin position="1093"/>
        <end position="1133"/>
    </location>
</feature>
<feature type="domain" description="BRCT" evidence="19">
    <location>
        <begin position="235"/>
        <end position="306"/>
    </location>
</feature>
<dbReference type="FunFam" id="3.40.50.10190:FF:000021">
    <property type="entry name" value="DNA topoisomerase II binding protein 1"/>
    <property type="match status" value="1"/>
</dbReference>
<dbReference type="Pfam" id="PF21298">
    <property type="entry name" value="TopBP1_BRCT0"/>
    <property type="match status" value="1"/>
</dbReference>
<sequence>ISSRNLKICSPNPDRWAPGQLPAQPRPALQNPQLLRMPPQPSRKTTPPPALLGPPRPPAVRRVASLPSEEAELRRLARKSVRGLSNFRVLFAPAGAPPGGRVCAGVAPDPSRRPEGRAPPRSPPENPKAPPSSKMSTNDKEPFYVKFLKSSGNTECFFKALESIKEFQSEQYLQIITEEEALKIKENDRSLYICDPFSGIVFDHLKKLGCRIVGPQVVIFCVHHQRCVPRAEHPVYNMVMSDVIISCTSLDKDKREEVHKYVQMMGGRVYRDLNISVTHLIAGEVGSKKYLVAANLKKPILLPSWIKTLWEKSQEKKIARYTDVNMEDFKCPIFLGCIICVTGLCSVDRKAVQELAVKHGGQYMGQLKMNECTHLIVQEPKGQKYECAKRWNVHCVTTQWFFDSVEKGFCQDESMYKTESKPETKIIPETSTPTGQIGAIDSRTLSDVSHISNINTSCINESICNSVLNSKVEPTLENLENLDVSAFQAPEDLLDGCRVYCMPHVVGAKWLLECFSKGYMLPEEPYIHANYLPVEVPVSDQPESKTALFKKNSNFSKKDFVPNEKPEQADEDLLSQYVNNNSITVEAAKSEVESLSDSTHISLQEENQSSVTHCLPDTSTITEEGLFSQKSFLVLGFSNEQESNIANIIRENAGKIVSLQNRIVADYAVVPLLGCEVEATVREVVTNTWLVTCIDYQILIDPKSNPLFTPVLVMAGMTPLEECVISFSQCAGAEKDSLTFLANHLGASVQEFFVRKSNAKKGMLASTHLILKEPGGSKYEASKKWNLPAVTIAWLLETARTGKKADESHFLIENSSKGEQSLETEITNGMKLNLDSPEQPVTQLETHRKTAVTPLDMNRFQSKAFQAVISQHTGQAPASPAMGQPPQKEPSLHLDTPSKFLSKDKLFKPSFDVKDALAALETPGGPSQRKRKLSTPLSEVIVRNLKLALANSSKNADTISASPNLKNAQSDKEETPKPLDKVVVCVSKKLSKKQSELNGIAASLGADYRWSFDETVTHFIYQGRPNDTNREYKSVKERGVHIVSEHWILECAREYKHLPESLYPHTYNPKMSLDISAVQDGRLCNSRLLSANSTAKDDKPDHLPVEENIDIDNMTTSNKESAASSGDGKNDSKGDCNKYSVNVKLINLCSNLDEVVNGNKIKYTFMVYLCVLQALTQTLEMRENFQKQLQEIMSATSIVKPQGQRTSLSRSGGNSASSTPDSTRSARSGRSRVLEALRQSRQTAPDINTEPSQNEQIIWDDPTAREERARLASNLQWPCCPTQYSELQVDIKKLEDSPFQEPLHDSEVTAQAVCDPAKVCVTEGAKHPTSEEPETPVKDSHLIPTPQAPSIAFPLANPPVAPHPKEKIITEEPPEDLKKQYIFQLSSLNPQERIDYYHLIEKLGGLVIEKQCFDPNCTHIVVGHPLRNEKYLASVAAGKWVLHRSYLEACRAAGHFVQEEDYEWGSSSILDVLTGISLQQQRLALAAMRWRKKIQQRQESGITEGAFSGWKVILHVGKSREAGFKRLLQSGGAKVLPGHSVALFKEATHLFSDFNKLKPDDSEVNIAEAASQNVYCLKTEYIADYLMQESPPEVQNYCLPEAVSFLQNNKEPGPGLSQKRKVPTEQNKIKRPRIH</sequence>
<dbReference type="FunFam" id="3.40.50.10190:FF:000023">
    <property type="entry name" value="DNA topoisomerase II binding protein 1"/>
    <property type="match status" value="1"/>
</dbReference>